<sequence length="102" mass="11705">MISPSIRTIKTALLTAAVTTITIGGTLYGAELKTQKTSQDQRQQQSEEITMEEKLHSLRSARDVLVSKKGAVEKQLRDFEARVEEREERKRRRTSMGREEEK</sequence>
<evidence type="ECO:0000313" key="2">
    <source>
        <dbReference type="EMBL" id="OXV11316.1"/>
    </source>
</evidence>
<proteinExistence type="predicted"/>
<protein>
    <submittedName>
        <fullName evidence="2">Uncharacterized protein</fullName>
    </submittedName>
</protein>
<name>A0A232M4L5_9EURO</name>
<feature type="compositionally biased region" description="Basic and acidic residues" evidence="1">
    <location>
        <begin position="78"/>
        <end position="88"/>
    </location>
</feature>
<evidence type="ECO:0000313" key="3">
    <source>
        <dbReference type="Proteomes" id="UP000243515"/>
    </source>
</evidence>
<dbReference type="Proteomes" id="UP000243515">
    <property type="component" value="Unassembled WGS sequence"/>
</dbReference>
<dbReference type="AlphaFoldDB" id="A0A232M4L5"/>
<comment type="caution">
    <text evidence="2">The sequence shown here is derived from an EMBL/GenBank/DDBJ whole genome shotgun (WGS) entry which is preliminary data.</text>
</comment>
<feature type="region of interest" description="Disordered" evidence="1">
    <location>
        <begin position="78"/>
        <end position="102"/>
    </location>
</feature>
<dbReference type="EMBL" id="NPHW01002510">
    <property type="protein sequence ID" value="OXV11316.1"/>
    <property type="molecule type" value="Genomic_DNA"/>
</dbReference>
<evidence type="ECO:0000256" key="1">
    <source>
        <dbReference type="SAM" id="MobiDB-lite"/>
    </source>
</evidence>
<keyword evidence="3" id="KW-1185">Reference proteome</keyword>
<accession>A0A232M4L5</accession>
<organism evidence="2 3">
    <name type="scientific">Elaphomyces granulatus</name>
    <dbReference type="NCBI Taxonomy" id="519963"/>
    <lineage>
        <taxon>Eukaryota</taxon>
        <taxon>Fungi</taxon>
        <taxon>Dikarya</taxon>
        <taxon>Ascomycota</taxon>
        <taxon>Pezizomycotina</taxon>
        <taxon>Eurotiomycetes</taxon>
        <taxon>Eurotiomycetidae</taxon>
        <taxon>Eurotiales</taxon>
        <taxon>Elaphomycetaceae</taxon>
        <taxon>Elaphomyces</taxon>
    </lineage>
</organism>
<gene>
    <name evidence="2" type="ORF">Egran_00925</name>
</gene>
<dbReference type="OrthoDB" id="5428081at2759"/>
<feature type="compositionally biased region" description="Low complexity" evidence="1">
    <location>
        <begin position="35"/>
        <end position="46"/>
    </location>
</feature>
<feature type="region of interest" description="Disordered" evidence="1">
    <location>
        <begin position="34"/>
        <end position="55"/>
    </location>
</feature>
<reference evidence="2 3" key="1">
    <citation type="journal article" date="2015" name="Environ. Microbiol.">
        <title>Metagenome sequence of Elaphomyces granulatus from sporocarp tissue reveals Ascomycota ectomycorrhizal fingerprints of genome expansion and a Proteobacteria-rich microbiome.</title>
        <authorList>
            <person name="Quandt C.A."/>
            <person name="Kohler A."/>
            <person name="Hesse C.N."/>
            <person name="Sharpton T.J."/>
            <person name="Martin F."/>
            <person name="Spatafora J.W."/>
        </authorList>
    </citation>
    <scope>NUCLEOTIDE SEQUENCE [LARGE SCALE GENOMIC DNA]</scope>
    <source>
        <strain evidence="2 3">OSC145934</strain>
    </source>
</reference>